<proteinExistence type="predicted"/>
<name>A0AC34GV84_9BILA</name>
<protein>
    <submittedName>
        <fullName evidence="2">Uncharacterized protein</fullName>
    </submittedName>
</protein>
<reference evidence="2" key="1">
    <citation type="submission" date="2022-11" db="UniProtKB">
        <authorList>
            <consortium name="WormBaseParasite"/>
        </authorList>
    </citation>
    <scope>IDENTIFICATION</scope>
</reference>
<dbReference type="Proteomes" id="UP000887579">
    <property type="component" value="Unplaced"/>
</dbReference>
<evidence type="ECO:0000313" key="2">
    <source>
        <dbReference type="WBParaSite" id="ES5_v2.g8788.t1"/>
    </source>
</evidence>
<dbReference type="WBParaSite" id="ES5_v2.g8788.t1">
    <property type="protein sequence ID" value="ES5_v2.g8788.t1"/>
    <property type="gene ID" value="ES5_v2.g8788"/>
</dbReference>
<evidence type="ECO:0000313" key="1">
    <source>
        <dbReference type="Proteomes" id="UP000887579"/>
    </source>
</evidence>
<sequence length="186" mass="19397">MMIFSGIAIPILIFLCQKKKVKKSSRRPSTRSKKEKKKESRVCNQKSGLLNDDPDLKSNINKIPGTPTSSTPPPQPNEADEIQSTDLASNIFPGGVKPANPPAPPQPVDPGAKTGIPAETKREGSKTMIQGQFIQNKSQFVANAAAGGGGDGGAAAASVANQQLDGTQNPGTTNIDMHTADLTPAA</sequence>
<organism evidence="1 2">
    <name type="scientific">Panagrolaimus sp. ES5</name>
    <dbReference type="NCBI Taxonomy" id="591445"/>
    <lineage>
        <taxon>Eukaryota</taxon>
        <taxon>Metazoa</taxon>
        <taxon>Ecdysozoa</taxon>
        <taxon>Nematoda</taxon>
        <taxon>Chromadorea</taxon>
        <taxon>Rhabditida</taxon>
        <taxon>Tylenchina</taxon>
        <taxon>Panagrolaimomorpha</taxon>
        <taxon>Panagrolaimoidea</taxon>
        <taxon>Panagrolaimidae</taxon>
        <taxon>Panagrolaimus</taxon>
    </lineage>
</organism>
<accession>A0AC34GV84</accession>